<protein>
    <submittedName>
        <fullName evidence="23">Histone-lysine N-methyltransferase trithorax</fullName>
    </submittedName>
</protein>
<dbReference type="PROSITE" id="PS51805">
    <property type="entry name" value="EPHD"/>
    <property type="match status" value="1"/>
</dbReference>
<evidence type="ECO:0000256" key="4">
    <source>
        <dbReference type="ARBA" id="ARBA00022691"/>
    </source>
</evidence>
<dbReference type="GeneID" id="115876769"/>
<evidence type="ECO:0000313" key="22">
    <source>
        <dbReference type="Proteomes" id="UP000504635"/>
    </source>
</evidence>
<keyword evidence="11" id="KW-0103">Bromodomain</keyword>
<dbReference type="Pfam" id="PF05964">
    <property type="entry name" value="FYRN"/>
    <property type="match status" value="1"/>
</dbReference>
<evidence type="ECO:0000256" key="3">
    <source>
        <dbReference type="ARBA" id="ARBA00022679"/>
    </source>
</evidence>
<dbReference type="Gene3D" id="3.30.40.10">
    <property type="entry name" value="Zinc/RING finger domain, C3HC4 (zinc finger)"/>
    <property type="match status" value="3"/>
</dbReference>
<dbReference type="InterPro" id="IPR003889">
    <property type="entry name" value="FYrich_C"/>
</dbReference>
<feature type="domain" description="SET" evidence="18">
    <location>
        <begin position="2232"/>
        <end position="2348"/>
    </location>
</feature>
<dbReference type="Gene3D" id="3.30.160.360">
    <property type="match status" value="2"/>
</dbReference>
<feature type="domain" description="Nuclear receptor" evidence="20">
    <location>
        <begin position="218"/>
        <end position="324"/>
    </location>
</feature>
<evidence type="ECO:0000256" key="13">
    <source>
        <dbReference type="ARBA" id="ARBA00023163"/>
    </source>
</evidence>
<keyword evidence="14" id="KW-0539">Nucleus</keyword>
<dbReference type="Proteomes" id="UP000504635">
    <property type="component" value="Unplaced"/>
</dbReference>
<dbReference type="PROSITE" id="PS50868">
    <property type="entry name" value="POST_SET"/>
    <property type="match status" value="1"/>
</dbReference>
<evidence type="ECO:0000259" key="18">
    <source>
        <dbReference type="PROSITE" id="PS50280"/>
    </source>
</evidence>
<dbReference type="GO" id="GO:0042800">
    <property type="term" value="F:histone H3K4 methyltransferase activity"/>
    <property type="evidence" value="ECO:0007669"/>
    <property type="project" value="TreeGrafter"/>
</dbReference>
<keyword evidence="9" id="KW-0156">Chromatin regulator</keyword>
<dbReference type="Gene3D" id="2.170.270.10">
    <property type="entry name" value="SET domain"/>
    <property type="match status" value="1"/>
</dbReference>
<dbReference type="InterPro" id="IPR011011">
    <property type="entry name" value="Znf_FYVE_PHD"/>
</dbReference>
<keyword evidence="3" id="KW-0808">Transferase</keyword>
<dbReference type="InterPro" id="IPR019787">
    <property type="entry name" value="Znf_PHD-finger"/>
</dbReference>
<sequence length="2370" mass="268896">MGRSKFPGKPSKHCHRKRVNVLPPTGELTHGSDSSSVTVIGSSNENKQDEDLSENEGESTAQTEKSKPLREQITRKLSTSLRKNGRQRNFISKIRNKTPLKSNRPTRNNLTKNLIRKDTPNFAGKFILPSRSVHSSRVIKPNKRFIDLNESINVKKKVLSKRSLKQCEEKDEPTNETKDIMAFSNGHRVILRQARLKLPNQVGTQIPFSTKLHNGPGTIICGVCGAVRYYRFVKQARKFNIYSCESCRKFISKQIKRQNVGSRSSNILPCQMGQGTCYVPPVVRSQHWKIAKCAFRSRCPACWLKMCIKSYHLPLTLKQNLTQLLPKNMRGFDFSFNNSLPPILWQKNVESPIKSPEVIVKQRPIRFKPPQKPPVSIPLVASDVKRQKIDLKGPRVKHVCRSASIVLGQPLATFINDSNEKKITSDLQESISEKCIVSDIVKISDPFKIDSPSGTDEELISNSSNSCKSFSEKNILPKKERSKCSPIMITKEVSITPTIEEPQIATGILLDYSQELNFENRYKYGFSVVTSQKTSAGAICFLCGSAGLQHMLICSVCCEPYHSFCIESFGIRISSNENWMCIRCIPCQQCKGFDRSKVSCPKCLKIYHNDCFSSKEDSSYSKMVCNECRKCQDCGTATAYNMSSFPANMPLCLNCINKRKVGMYCPICQHSFEESMTSKMLECSKCKQWVHSECEKLTSEQYDILKLLPVSTNFTCSQCLNGSPPTWYGSVQNELYHNFNQILRLLIKNKSARSMLKRAGLRGSQFRRHLLTNVLDIDNNNCNKDIDKIYSFEESEKIQKETNSTINTLIDIKNRLCEYNSVKKFNNDMKVALKTFHSEQILVIYKNIFQNVFPWFSQVHEAAEDIAQVPYCHIRLKHRSNLIKYPALPNKDTDNRTCALCQNIGDQLDYNESRLLYCGSNVWIHGNCAYWSINVYEELDNHLQNVTDTIAKGKSEKCSLCDKMGASLQCYTCRNESYHFMCARKANFTFQAVNKSCYCPKHSPEDSHYVLKSDEDFELNKCLFVEQYPKENIRSEPEDVNCAVGSLSITNLGKIEPFISDTTDAIIPTGFICYRVFWSTIEPWGLITYSIKTSVLNPNCTTLTVDKNFTVDHTLEKNLVDKALRDISDWQRVYEKRSDEIDSEDEEEKNGAELLSPELTDTILEDLPHDILDGISVQDIFPNFSYEDMLNLDNSNTESIAESLRKPEDDDSTVETTDFKYTGRELIRTKSDPGVKPRIPPLSLTLSYKLDSALPPVTKKRKLTKESPSNMLLLQVDGTFDDSSSSECGSPVETNSINPWGISEEPVTCEKCQCTYRTQASYKRHLDTCEVLCTSESDSENIPEQEAITHMNDEIIVSNTQPIEVTVQVNEPTQPVLIQAYESYQSQMHTSVVNVMPEATQTQQPVTVQPTITIAEPQSTPTISIPVPLCVGPSITPQIVQPSIEYQQVQQVQQTQTQPMTLQQVQQVLVQRQQPARREPVVLQPIQPAPASGFVPFVDAFGQPQTNQSVQYVQIAPQVQPQTQLLQIRSDGNVIGILPSLQPTTMIVQQPQQLVLDSSGTFGWAQQPQPQIYYGFETIVQNTVMQSQQFLPTPVPGVLAANSSYSTTTQVFQTSKLEPVLDVSSNSFVLVNPSQLEIPQQYQQSQPATVVTSQTPTIIYSQPSTTQKPIAAAPQNCISLPTTPFLSDQNIPMNIVPPIPKPPTSHARPMSRVLPMPTSSIKTSKKVADVSKIFPEAEKPLQTKMEENKFIFTKDVIKVVDSPKSRNRKFEILDYKIIKSRPVSNPETKQQIFKVEEKSFKEFEPIEKIPELSRYEPLKEIEKVKIDMFEEPIKSFAMLENEKFMKFDALKNLDTLENRLKSFDTLHLQNPVKNIDPEPRPLKIKPKAVHNTVTESRLKKLEILERQFSLNTPKQLDNHFRKNCSGVTVQKHQILDRLQTNSPLTTNKEIDMSAKQETVQTKSIEVKQSQSLDMPKLEDFDKIKEGVNVKMNKTNEQTIVISEFNIRPSDNCIQPQPSNITKPPVVIAPMPKQEQHIKGEEKEKIIEKLPLEVITDPIPKPPKKESSSYGAPSILYTVENKQGFKYSSTSISDCWSKVWEAVQHARATHNMPPLPTEGKQLKSVQLIGLKSNHVKYLVEQLPGASKCMKYKTLFNFTPHPLDSLDASAHGLGAIRCQPHKQRNTEPNDMFSWLSSKHRRPSMSLDSQIVQSRRVNSFPMAMKFRNLKQTSKWSVGVYRSKIHGKGLFCLRDIESGEMVIEYAGEVIRSILTDKREKFYNSKGIGCYMFRVDDNFVVDATMKGNAARFINHSCDPNCYSKVVEILGHKHIIIFALRRILSGEELTYDYKFPFEEDKIPCTCGARRCRKFLN</sequence>
<evidence type="ECO:0000256" key="8">
    <source>
        <dbReference type="ARBA" id="ARBA00022833"/>
    </source>
</evidence>
<dbReference type="SMART" id="SM00317">
    <property type="entry name" value="SET"/>
    <property type="match status" value="1"/>
</dbReference>
<dbReference type="RefSeq" id="XP_030748547.1">
    <property type="nucleotide sequence ID" value="XM_030892687.1"/>
</dbReference>
<evidence type="ECO:0000256" key="15">
    <source>
        <dbReference type="PROSITE-ProRule" id="PRU00146"/>
    </source>
</evidence>
<dbReference type="PROSITE" id="PS51030">
    <property type="entry name" value="NUCLEAR_REC_DBD_2"/>
    <property type="match status" value="1"/>
</dbReference>
<evidence type="ECO:0000259" key="20">
    <source>
        <dbReference type="PROSITE" id="PS51030"/>
    </source>
</evidence>
<dbReference type="InterPro" id="IPR047219">
    <property type="entry name" value="KMT2A_2B_SET"/>
</dbReference>
<feature type="domain" description="PHD-type" evidence="17">
    <location>
        <begin position="537"/>
        <end position="587"/>
    </location>
</feature>
<dbReference type="GO" id="GO:0045893">
    <property type="term" value="P:positive regulation of DNA-templated transcription"/>
    <property type="evidence" value="ECO:0007669"/>
    <property type="project" value="TreeGrafter"/>
</dbReference>
<evidence type="ECO:0000256" key="16">
    <source>
        <dbReference type="SAM" id="MobiDB-lite"/>
    </source>
</evidence>
<dbReference type="GO" id="GO:0032259">
    <property type="term" value="P:methylation"/>
    <property type="evidence" value="ECO:0007669"/>
    <property type="project" value="UniProtKB-KW"/>
</dbReference>
<dbReference type="GO" id="GO:0008270">
    <property type="term" value="F:zinc ion binding"/>
    <property type="evidence" value="ECO:0007669"/>
    <property type="project" value="UniProtKB-KW"/>
</dbReference>
<keyword evidence="13" id="KW-0804">Transcription</keyword>
<feature type="compositionally biased region" description="Low complexity" evidence="16">
    <location>
        <begin position="31"/>
        <end position="43"/>
    </location>
</feature>
<evidence type="ECO:0000313" key="23">
    <source>
        <dbReference type="RefSeq" id="XP_030748547.1"/>
    </source>
</evidence>
<dbReference type="Pfam" id="PF00628">
    <property type="entry name" value="PHD"/>
    <property type="match status" value="1"/>
</dbReference>
<dbReference type="CDD" id="cd19170">
    <property type="entry name" value="SET_KMT2A_2B"/>
    <property type="match status" value="1"/>
</dbReference>
<name>A0A6J2XBC3_SITOR</name>
<dbReference type="Pfam" id="PF05965">
    <property type="entry name" value="FYRC"/>
    <property type="match status" value="1"/>
</dbReference>
<dbReference type="PANTHER" id="PTHR45838">
    <property type="entry name" value="HISTONE-LYSINE-N-METHYLTRANSFERASE 2 KMT2 FAMILY MEMBER"/>
    <property type="match status" value="1"/>
</dbReference>
<dbReference type="FunCoup" id="A0A6J2XBC3">
    <property type="interactions" value="1407"/>
</dbReference>
<evidence type="ECO:0000256" key="7">
    <source>
        <dbReference type="ARBA" id="ARBA00022771"/>
    </source>
</evidence>
<keyword evidence="22" id="KW-1185">Reference proteome</keyword>
<feature type="domain" description="Post-SET" evidence="19">
    <location>
        <begin position="2354"/>
        <end position="2370"/>
    </location>
</feature>
<evidence type="ECO:0000256" key="9">
    <source>
        <dbReference type="ARBA" id="ARBA00022853"/>
    </source>
</evidence>
<dbReference type="InParanoid" id="A0A6J2XBC3"/>
<keyword evidence="5" id="KW-0479">Metal-binding</keyword>
<evidence type="ECO:0000259" key="19">
    <source>
        <dbReference type="PROSITE" id="PS50868"/>
    </source>
</evidence>
<dbReference type="CDD" id="cd15506">
    <property type="entry name" value="PHD1_KMT2A_like"/>
    <property type="match status" value="1"/>
</dbReference>
<dbReference type="SMART" id="SM00542">
    <property type="entry name" value="FYRC"/>
    <property type="match status" value="1"/>
</dbReference>
<proteinExistence type="predicted"/>
<evidence type="ECO:0000256" key="12">
    <source>
        <dbReference type="ARBA" id="ARBA00023125"/>
    </source>
</evidence>
<dbReference type="InterPro" id="IPR003616">
    <property type="entry name" value="Post-SET_dom"/>
</dbReference>
<dbReference type="InterPro" id="IPR003888">
    <property type="entry name" value="FYrich_N"/>
</dbReference>
<dbReference type="SUPFAM" id="SSF57903">
    <property type="entry name" value="FYVE/PHD zinc finger"/>
    <property type="match status" value="2"/>
</dbReference>
<gene>
    <name evidence="23" type="primary">LOC115876769</name>
</gene>
<dbReference type="InterPro" id="IPR046341">
    <property type="entry name" value="SET_dom_sf"/>
</dbReference>
<dbReference type="SMART" id="SM00249">
    <property type="entry name" value="PHD"/>
    <property type="match status" value="4"/>
</dbReference>
<keyword evidence="2" id="KW-0489">Methyltransferase</keyword>
<dbReference type="InterPro" id="IPR001214">
    <property type="entry name" value="SET_dom"/>
</dbReference>
<evidence type="ECO:0000259" key="17">
    <source>
        <dbReference type="PROSITE" id="PS50016"/>
    </source>
</evidence>
<dbReference type="GO" id="GO:0035097">
    <property type="term" value="C:histone methyltransferase complex"/>
    <property type="evidence" value="ECO:0007669"/>
    <property type="project" value="TreeGrafter"/>
</dbReference>
<keyword evidence="12" id="KW-0238">DNA-binding</keyword>
<organism evidence="22 23">
    <name type="scientific">Sitophilus oryzae</name>
    <name type="common">Rice weevil</name>
    <name type="synonym">Curculio oryzae</name>
    <dbReference type="NCBI Taxonomy" id="7048"/>
    <lineage>
        <taxon>Eukaryota</taxon>
        <taxon>Metazoa</taxon>
        <taxon>Ecdysozoa</taxon>
        <taxon>Arthropoda</taxon>
        <taxon>Hexapoda</taxon>
        <taxon>Insecta</taxon>
        <taxon>Pterygota</taxon>
        <taxon>Neoptera</taxon>
        <taxon>Endopterygota</taxon>
        <taxon>Coleoptera</taxon>
        <taxon>Polyphaga</taxon>
        <taxon>Cucujiformia</taxon>
        <taxon>Curculionidae</taxon>
        <taxon>Dryophthorinae</taxon>
        <taxon>Sitophilus</taxon>
    </lineage>
</organism>
<dbReference type="GO" id="GO:0003700">
    <property type="term" value="F:DNA-binding transcription factor activity"/>
    <property type="evidence" value="ECO:0007669"/>
    <property type="project" value="InterPro"/>
</dbReference>
<dbReference type="FunFam" id="2.170.270.10:FF:000004">
    <property type="entry name" value="Histone-lysine N-methyltransferase"/>
    <property type="match status" value="1"/>
</dbReference>
<evidence type="ECO:0000256" key="6">
    <source>
        <dbReference type="ARBA" id="ARBA00022737"/>
    </source>
</evidence>
<feature type="compositionally biased region" description="Basic residues" evidence="16">
    <location>
        <begin position="10"/>
        <end position="19"/>
    </location>
</feature>
<dbReference type="PROSITE" id="PS50016">
    <property type="entry name" value="ZF_PHD_2"/>
    <property type="match status" value="2"/>
</dbReference>
<dbReference type="KEGG" id="soy:115876769"/>
<dbReference type="CTD" id="41737"/>
<evidence type="ECO:0000259" key="21">
    <source>
        <dbReference type="PROSITE" id="PS51805"/>
    </source>
</evidence>
<keyword evidence="6" id="KW-0677">Repeat</keyword>
<dbReference type="Pfam" id="PF00856">
    <property type="entry name" value="SET"/>
    <property type="match status" value="1"/>
</dbReference>
<dbReference type="InterPro" id="IPR034732">
    <property type="entry name" value="EPHD"/>
</dbReference>
<evidence type="ECO:0000256" key="2">
    <source>
        <dbReference type="ARBA" id="ARBA00022603"/>
    </source>
</evidence>
<evidence type="ECO:0000256" key="5">
    <source>
        <dbReference type="ARBA" id="ARBA00022723"/>
    </source>
</evidence>
<dbReference type="GO" id="GO:0043565">
    <property type="term" value="F:sequence-specific DNA binding"/>
    <property type="evidence" value="ECO:0007669"/>
    <property type="project" value="InterPro"/>
</dbReference>
<reference evidence="23" key="1">
    <citation type="submission" date="2025-08" db="UniProtKB">
        <authorList>
            <consortium name="RefSeq"/>
        </authorList>
    </citation>
    <scope>IDENTIFICATION</scope>
    <source>
        <tissue evidence="23">Gonads</tissue>
    </source>
</reference>
<keyword evidence="8" id="KW-0862">Zinc</keyword>
<dbReference type="InterPro" id="IPR013083">
    <property type="entry name" value="Znf_RING/FYVE/PHD"/>
</dbReference>
<feature type="domain" description="PHD-type" evidence="17">
    <location>
        <begin position="662"/>
        <end position="722"/>
    </location>
</feature>
<keyword evidence="7 15" id="KW-0863">Zinc-finger</keyword>
<dbReference type="PROSITE" id="PS50280">
    <property type="entry name" value="SET"/>
    <property type="match status" value="1"/>
</dbReference>
<dbReference type="CDD" id="cd15508">
    <property type="entry name" value="PHD3_KMT2A_like"/>
    <property type="match status" value="1"/>
</dbReference>
<dbReference type="PROSITE" id="PS51542">
    <property type="entry name" value="FYRN"/>
    <property type="match status" value="1"/>
</dbReference>
<comment type="subcellular location">
    <subcellularLocation>
        <location evidence="1">Nucleus</location>
    </subcellularLocation>
</comment>
<dbReference type="SMART" id="SM00508">
    <property type="entry name" value="PostSET"/>
    <property type="match status" value="1"/>
</dbReference>
<feature type="region of interest" description="Disordered" evidence="16">
    <location>
        <begin position="1"/>
        <end position="71"/>
    </location>
</feature>
<dbReference type="OrthoDB" id="308383at2759"/>
<feature type="domain" description="PHD-type" evidence="21">
    <location>
        <begin position="895"/>
        <end position="1003"/>
    </location>
</feature>
<dbReference type="SUPFAM" id="SSF82199">
    <property type="entry name" value="SET domain"/>
    <property type="match status" value="1"/>
</dbReference>
<evidence type="ECO:0000256" key="10">
    <source>
        <dbReference type="ARBA" id="ARBA00023015"/>
    </source>
</evidence>
<dbReference type="InterPro" id="IPR001965">
    <property type="entry name" value="Znf_PHD"/>
</dbReference>
<keyword evidence="4" id="KW-0949">S-adenosyl-L-methionine</keyword>
<accession>A0A6J2XBC3</accession>
<evidence type="ECO:0000256" key="1">
    <source>
        <dbReference type="ARBA" id="ARBA00004123"/>
    </source>
</evidence>
<dbReference type="PANTHER" id="PTHR45838:SF4">
    <property type="entry name" value="HISTONE-LYSINE N-METHYLTRANSFERASE TRITHORAX"/>
    <property type="match status" value="1"/>
</dbReference>
<evidence type="ECO:0000256" key="11">
    <source>
        <dbReference type="ARBA" id="ARBA00023117"/>
    </source>
</evidence>
<evidence type="ECO:0000256" key="14">
    <source>
        <dbReference type="ARBA" id="ARBA00023242"/>
    </source>
</evidence>
<dbReference type="PROSITE" id="PS51543">
    <property type="entry name" value="FYRC"/>
    <property type="match status" value="1"/>
</dbReference>
<dbReference type="InterPro" id="IPR001628">
    <property type="entry name" value="Znf_hrmn_rcpt"/>
</dbReference>
<keyword evidence="10" id="KW-0805">Transcription regulation</keyword>